<organism evidence="4 5">
    <name type="scientific">Enterovirga aerilata</name>
    <dbReference type="NCBI Taxonomy" id="2730920"/>
    <lineage>
        <taxon>Bacteria</taxon>
        <taxon>Pseudomonadati</taxon>
        <taxon>Pseudomonadota</taxon>
        <taxon>Alphaproteobacteria</taxon>
        <taxon>Hyphomicrobiales</taxon>
        <taxon>Methylobacteriaceae</taxon>
        <taxon>Enterovirga</taxon>
    </lineage>
</organism>
<dbReference type="Proteomes" id="UP000564885">
    <property type="component" value="Unassembled WGS sequence"/>
</dbReference>
<protein>
    <submittedName>
        <fullName evidence="4">Hydantoinase/oxoprolinase family protein</fullName>
    </submittedName>
</protein>
<evidence type="ECO:0000259" key="1">
    <source>
        <dbReference type="Pfam" id="PF01968"/>
    </source>
</evidence>
<gene>
    <name evidence="4" type="ORF">HJG44_23205</name>
</gene>
<keyword evidence="5" id="KW-1185">Reference proteome</keyword>
<dbReference type="PANTHER" id="PTHR11365:SF23">
    <property type="entry name" value="HYPOTHETICAL 5-OXOPROLINASE (EUROFUNG)-RELATED"/>
    <property type="match status" value="1"/>
</dbReference>
<evidence type="ECO:0000259" key="2">
    <source>
        <dbReference type="Pfam" id="PF05378"/>
    </source>
</evidence>
<dbReference type="GO" id="GO:0017168">
    <property type="term" value="F:5-oxoprolinase (ATP-hydrolyzing) activity"/>
    <property type="evidence" value="ECO:0007669"/>
    <property type="project" value="TreeGrafter"/>
</dbReference>
<dbReference type="SUPFAM" id="SSF53067">
    <property type="entry name" value="Actin-like ATPase domain"/>
    <property type="match status" value="1"/>
</dbReference>
<feature type="domain" description="Hydantoinase/oxoprolinase N-terminal" evidence="2">
    <location>
        <begin position="4"/>
        <end position="182"/>
    </location>
</feature>
<dbReference type="Pfam" id="PF19278">
    <property type="entry name" value="Hydant_A_C"/>
    <property type="match status" value="1"/>
</dbReference>
<name>A0A849IDG0_9HYPH</name>
<evidence type="ECO:0000259" key="3">
    <source>
        <dbReference type="Pfam" id="PF19278"/>
    </source>
</evidence>
<dbReference type="AlphaFoldDB" id="A0A849IDG0"/>
<comment type="caution">
    <text evidence="4">The sequence shown here is derived from an EMBL/GenBank/DDBJ whole genome shotgun (WGS) entry which is preliminary data.</text>
</comment>
<dbReference type="GO" id="GO:0005829">
    <property type="term" value="C:cytosol"/>
    <property type="evidence" value="ECO:0007669"/>
    <property type="project" value="TreeGrafter"/>
</dbReference>
<sequence>MTYRVGVDIGGSFTDFALFDEETKDLRSLKVFSRPDQPGAEVLEGVRLVGERYGIAPRDITYFTHGTTVGINTVIQRKGLRLALLTTEGFRDVLELGRLKIPDMYNLLSKRPDPLITRDLVYGIPGRILADGSEKQALDEAAVEDAVKRAQAAGAEGIVISFLHAYRNDAHERQAKAVVQRVAPGLPVFCSSETWPIIREYERTITSVIGGYVQPRVSHYLSSLQQALKDAGVAADPRLTKSNGGVMTAEQGKTECVQMILSGTASGVIGASYVAEVCGIGRCMSLDIGGTSADVAIIIDGQPQYGVGEKIGEFQIFIPSVSVSSIGEGGGSIAWVDGQGVLRVGPESAGSRPGPACYGRGGTRATITDAFVALGLIGHADLGYNAVKIDIGKAREVVGELADKLGRSVEETAEAIIDIAVSGMYSDVSGLVSRFGVDPREFSCLAFGGAGPMLACFLARELRMKEVVVPLTPGVLSALGGLIADLKNDFIKTVYLDLAPGADEVIRGEFAGLRERALKWLRDDQGYGGEYALSYSAEMRYRGQSFEIDTPLDQAAIEAGDLEALGRAFHAEHERIYGHSDPHAAIQVVTVRLVISGKTRKPEIPKRELQPGPARRAGEIEVYLDGSKRRIGLYHRKELVPGQTLDGPAVVAQDDCTTVVPPGFTLAVDAFANLRITAAGAVQ</sequence>
<dbReference type="InterPro" id="IPR008040">
    <property type="entry name" value="Hydant_A_N"/>
</dbReference>
<dbReference type="Pfam" id="PF01968">
    <property type="entry name" value="Hydantoinase_A"/>
    <property type="match status" value="1"/>
</dbReference>
<dbReference type="InterPro" id="IPR049517">
    <property type="entry name" value="ACX-like_C"/>
</dbReference>
<evidence type="ECO:0000313" key="5">
    <source>
        <dbReference type="Proteomes" id="UP000564885"/>
    </source>
</evidence>
<dbReference type="RefSeq" id="WP_171220780.1">
    <property type="nucleotide sequence ID" value="NZ_JABEPP010000008.1"/>
</dbReference>
<feature type="domain" description="Hydantoinase A/oxoprolinase" evidence="1">
    <location>
        <begin position="203"/>
        <end position="489"/>
    </location>
</feature>
<dbReference type="InterPro" id="IPR043129">
    <property type="entry name" value="ATPase_NBD"/>
</dbReference>
<feature type="domain" description="Acetophenone carboxylase-like C-terminal" evidence="3">
    <location>
        <begin position="505"/>
        <end position="672"/>
    </location>
</feature>
<proteinExistence type="predicted"/>
<dbReference type="Pfam" id="PF05378">
    <property type="entry name" value="Hydant_A_N"/>
    <property type="match status" value="1"/>
</dbReference>
<evidence type="ECO:0000313" key="4">
    <source>
        <dbReference type="EMBL" id="NNM75271.1"/>
    </source>
</evidence>
<dbReference type="InterPro" id="IPR045079">
    <property type="entry name" value="Oxoprolinase-like"/>
</dbReference>
<dbReference type="EMBL" id="JABEPP010000008">
    <property type="protein sequence ID" value="NNM75271.1"/>
    <property type="molecule type" value="Genomic_DNA"/>
</dbReference>
<reference evidence="4 5" key="1">
    <citation type="submission" date="2020-04" db="EMBL/GenBank/DDBJ databases">
        <title>Enterovirga sp. isolate from soil.</title>
        <authorList>
            <person name="Chea S."/>
            <person name="Kim D.-U."/>
        </authorList>
    </citation>
    <scope>NUCLEOTIDE SEQUENCE [LARGE SCALE GENOMIC DNA]</scope>
    <source>
        <strain evidence="4 5">DB1703</strain>
    </source>
</reference>
<accession>A0A849IDG0</accession>
<dbReference type="GO" id="GO:0006749">
    <property type="term" value="P:glutathione metabolic process"/>
    <property type="evidence" value="ECO:0007669"/>
    <property type="project" value="TreeGrafter"/>
</dbReference>
<dbReference type="InterPro" id="IPR002821">
    <property type="entry name" value="Hydantoinase_A"/>
</dbReference>
<dbReference type="PANTHER" id="PTHR11365">
    <property type="entry name" value="5-OXOPROLINASE RELATED"/>
    <property type="match status" value="1"/>
</dbReference>